<dbReference type="Gene3D" id="2.60.120.630">
    <property type="entry name" value="mth639 domain like"/>
    <property type="match status" value="1"/>
</dbReference>
<accession>A0ABD5RIY6</accession>
<dbReference type="PANTHER" id="PTHR40696">
    <property type="entry name" value="DUF371 FAMILY PROTEIN"/>
    <property type="match status" value="1"/>
</dbReference>
<gene>
    <name evidence="1" type="ORF">ACFPYI_04185</name>
</gene>
<organism evidence="1 2">
    <name type="scientific">Halomarina salina</name>
    <dbReference type="NCBI Taxonomy" id="1872699"/>
    <lineage>
        <taxon>Archaea</taxon>
        <taxon>Methanobacteriati</taxon>
        <taxon>Methanobacteriota</taxon>
        <taxon>Stenosarchaea group</taxon>
        <taxon>Halobacteria</taxon>
        <taxon>Halobacteriales</taxon>
        <taxon>Natronomonadaceae</taxon>
        <taxon>Halomarina</taxon>
    </lineage>
</organism>
<evidence type="ECO:0000313" key="2">
    <source>
        <dbReference type="Proteomes" id="UP001596099"/>
    </source>
</evidence>
<dbReference type="Proteomes" id="UP001596099">
    <property type="component" value="Unassembled WGS sequence"/>
</dbReference>
<dbReference type="AlphaFoldDB" id="A0ABD5RIY6"/>
<dbReference type="PANTHER" id="PTHR40696:SF1">
    <property type="entry name" value="DUF371 DOMAIN-CONTAINING PROTEIN"/>
    <property type="match status" value="1"/>
</dbReference>
<keyword evidence="2" id="KW-1185">Reference proteome</keyword>
<dbReference type="InterPro" id="IPR023131">
    <property type="entry name" value="Mth639-like_dom_sf"/>
</dbReference>
<proteinExistence type="predicted"/>
<protein>
    <submittedName>
        <fullName evidence="1">DUF371 domain-containing protein</fullName>
    </submittedName>
</protein>
<sequence>MHEVTLRARGHDHVRAAHESTFELTTDDWLTPAGDCIVGVEADATPADLPSSFVDACRDESAHVTAHLVAGGVETTVAGRGDPDLTFEGERSMVFRTSGYVDERTVMVAADAAAADLDRDLVAELQDGADLTVTLRVE</sequence>
<reference evidence="1 2" key="1">
    <citation type="journal article" date="2019" name="Int. J. Syst. Evol. Microbiol.">
        <title>The Global Catalogue of Microorganisms (GCM) 10K type strain sequencing project: providing services to taxonomists for standard genome sequencing and annotation.</title>
        <authorList>
            <consortium name="The Broad Institute Genomics Platform"/>
            <consortium name="The Broad Institute Genome Sequencing Center for Infectious Disease"/>
            <person name="Wu L."/>
            <person name="Ma J."/>
        </authorList>
    </citation>
    <scope>NUCLEOTIDE SEQUENCE [LARGE SCALE GENOMIC DNA]</scope>
    <source>
        <strain evidence="1 2">CGMCC 1.12543</strain>
    </source>
</reference>
<dbReference type="Pfam" id="PF04027">
    <property type="entry name" value="DUF371"/>
    <property type="match status" value="1"/>
</dbReference>
<evidence type="ECO:0000313" key="1">
    <source>
        <dbReference type="EMBL" id="MFC5970522.1"/>
    </source>
</evidence>
<dbReference type="EMBL" id="JBHSQH010000001">
    <property type="protein sequence ID" value="MFC5970522.1"/>
    <property type="molecule type" value="Genomic_DNA"/>
</dbReference>
<dbReference type="RefSeq" id="WP_247419853.1">
    <property type="nucleotide sequence ID" value="NZ_JALLGW010000002.1"/>
</dbReference>
<name>A0ABD5RIY6_9EURY</name>
<comment type="caution">
    <text evidence="1">The sequence shown here is derived from an EMBL/GenBank/DDBJ whole genome shotgun (WGS) entry which is preliminary data.</text>
</comment>
<dbReference type="InterPro" id="IPR007171">
    <property type="entry name" value="DUF371"/>
</dbReference>